<name>A0A0H5RBB6_9EUKA</name>
<dbReference type="EMBL" id="HACM01010659">
    <property type="protein sequence ID" value="CRZ11101.1"/>
    <property type="molecule type" value="Transcribed_RNA"/>
</dbReference>
<organism evidence="1">
    <name type="scientific">Spongospora subterranea</name>
    <dbReference type="NCBI Taxonomy" id="70186"/>
    <lineage>
        <taxon>Eukaryota</taxon>
        <taxon>Sar</taxon>
        <taxon>Rhizaria</taxon>
        <taxon>Endomyxa</taxon>
        <taxon>Phytomyxea</taxon>
        <taxon>Plasmodiophorida</taxon>
        <taxon>Plasmodiophoridae</taxon>
        <taxon>Spongospora</taxon>
    </lineage>
</organism>
<dbReference type="AlphaFoldDB" id="A0A0H5RBB6"/>
<evidence type="ECO:0000313" key="1">
    <source>
        <dbReference type="EMBL" id="CRZ11101.1"/>
    </source>
</evidence>
<reference evidence="1" key="1">
    <citation type="submission" date="2015-04" db="EMBL/GenBank/DDBJ databases">
        <title>The genome sequence of the plant pathogenic Rhizarian Plasmodiophora brassicae reveals insights in its biotrophic life cycle and the origin of chitin synthesis.</title>
        <authorList>
            <person name="Schwelm A."/>
            <person name="Fogelqvist J."/>
            <person name="Knaust A."/>
            <person name="Julke S."/>
            <person name="Lilja T."/>
            <person name="Dhandapani V."/>
            <person name="Bonilla-Rosso G."/>
            <person name="Karlsson M."/>
            <person name="Shevchenko A."/>
            <person name="Choi S.R."/>
            <person name="Kim H.G."/>
            <person name="Park J.Y."/>
            <person name="Lim Y.P."/>
            <person name="Ludwig-Muller J."/>
            <person name="Dixelius C."/>
        </authorList>
    </citation>
    <scope>NUCLEOTIDE SEQUENCE</scope>
    <source>
        <tissue evidence="1">Potato root galls</tissue>
    </source>
</reference>
<proteinExistence type="predicted"/>
<accession>A0A0H5RBB6</accession>
<sequence>MRLLYMVFGGFADFGLDDEFGLALVVDLTNVLPRDGSSLALDLDNFNSHSLDFLFLLFFLLDLTVNDLANLSYMFSKSLLQSSFMPMPELSGLIIVDTGREFPCSCLPNPCPGCQPIFCSMLNAFILVPYKFVKLRCQLRLNLSQQFQVSN</sequence>
<protein>
    <submittedName>
        <fullName evidence="1">Uncharacterized protein</fullName>
    </submittedName>
</protein>